<dbReference type="PROSITE" id="PS51257">
    <property type="entry name" value="PROKAR_LIPOPROTEIN"/>
    <property type="match status" value="1"/>
</dbReference>
<dbReference type="AlphaFoldDB" id="A0A2D0NHV8"/>
<keyword evidence="2" id="KW-1185">Reference proteome</keyword>
<sequence length="139" mass="15973">MKYGIFCVLLLIVGACKKEETEEPKLEITVENLLGTWEIYEATINGDVSQGSCACYPFVGGYVSGIEFLDGSQSRLLPKDYPSYQIVHTWELSIEDSQLQFQSDDYDLTYKISKLSQQELWLVDDRNGMEDSYKFKKKQ</sequence>
<evidence type="ECO:0000313" key="2">
    <source>
        <dbReference type="Proteomes" id="UP000223913"/>
    </source>
</evidence>
<comment type="caution">
    <text evidence="1">The sequence shown here is derived from an EMBL/GenBank/DDBJ whole genome shotgun (WGS) entry which is preliminary data.</text>
</comment>
<name>A0A2D0NHV8_FLAN2</name>
<dbReference type="OrthoDB" id="747473at2"/>
<dbReference type="EMBL" id="PDUD01000003">
    <property type="protein sequence ID" value="PHN08057.1"/>
    <property type="molecule type" value="Genomic_DNA"/>
</dbReference>
<evidence type="ECO:0008006" key="3">
    <source>
        <dbReference type="Google" id="ProtNLM"/>
    </source>
</evidence>
<dbReference type="RefSeq" id="WP_099148576.1">
    <property type="nucleotide sequence ID" value="NZ_PDUD01000003.1"/>
</dbReference>
<dbReference type="Proteomes" id="UP000223913">
    <property type="component" value="Unassembled WGS sequence"/>
</dbReference>
<protein>
    <recommendedName>
        <fullName evidence="3">Lipocalin-like domain-containing protein</fullName>
    </recommendedName>
</protein>
<organism evidence="1 2">
    <name type="scientific">Flavilitoribacter nigricans (strain ATCC 23147 / DSM 23189 / NBRC 102662 / NCIMB 1420 / SS-2)</name>
    <name type="common">Lewinella nigricans</name>
    <dbReference type="NCBI Taxonomy" id="1122177"/>
    <lineage>
        <taxon>Bacteria</taxon>
        <taxon>Pseudomonadati</taxon>
        <taxon>Bacteroidota</taxon>
        <taxon>Saprospiria</taxon>
        <taxon>Saprospirales</taxon>
        <taxon>Lewinellaceae</taxon>
        <taxon>Flavilitoribacter</taxon>
    </lineage>
</organism>
<gene>
    <name evidence="1" type="ORF">CRP01_03310</name>
</gene>
<accession>A0A2D0NHV8</accession>
<proteinExistence type="predicted"/>
<reference evidence="1 2" key="1">
    <citation type="submission" date="2017-10" db="EMBL/GenBank/DDBJ databases">
        <title>The draft genome sequence of Lewinella nigricans NBRC 102662.</title>
        <authorList>
            <person name="Wang K."/>
        </authorList>
    </citation>
    <scope>NUCLEOTIDE SEQUENCE [LARGE SCALE GENOMIC DNA]</scope>
    <source>
        <strain evidence="1 2">NBRC 102662</strain>
    </source>
</reference>
<evidence type="ECO:0000313" key="1">
    <source>
        <dbReference type="EMBL" id="PHN08057.1"/>
    </source>
</evidence>